<dbReference type="PROSITE" id="PS50893">
    <property type="entry name" value="ABC_TRANSPORTER_2"/>
    <property type="match status" value="2"/>
</dbReference>
<dbReference type="SMART" id="SM00382">
    <property type="entry name" value="AAA"/>
    <property type="match status" value="3"/>
</dbReference>
<dbReference type="PROSITE" id="PS00211">
    <property type="entry name" value="ABC_TRANSPORTER_1"/>
    <property type="match status" value="1"/>
</dbReference>
<dbReference type="FunFam" id="3.40.50.300:FF:000104">
    <property type="entry name" value="ATP-binding cassette sub-family F member 3"/>
    <property type="match status" value="1"/>
</dbReference>
<dbReference type="InterPro" id="IPR017871">
    <property type="entry name" value="ABC_transporter-like_CS"/>
</dbReference>
<keyword evidence="2" id="KW-0547">Nucleotide-binding</keyword>
<dbReference type="GO" id="GO:0005524">
    <property type="term" value="F:ATP binding"/>
    <property type="evidence" value="ECO:0007669"/>
    <property type="project" value="UniProtKB-KW"/>
</dbReference>
<dbReference type="CDD" id="cd03221">
    <property type="entry name" value="ABCF_EF-3"/>
    <property type="match status" value="2"/>
</dbReference>
<proteinExistence type="inferred from homology"/>
<dbReference type="EMBL" id="PYDT01000008">
    <property type="protein sequence ID" value="THU54128.1"/>
    <property type="molecule type" value="Genomic_DNA"/>
</dbReference>
<dbReference type="FunFam" id="3.40.50.300:FF:000683">
    <property type="entry name" value="Abc transporter f family member 1"/>
    <property type="match status" value="1"/>
</dbReference>
<dbReference type="SUPFAM" id="SSF52540">
    <property type="entry name" value="P-loop containing nucleoside triphosphate hydrolases"/>
    <property type="match status" value="3"/>
</dbReference>
<comment type="similarity">
    <text evidence="4">Belongs to the ABC transporter superfamily. ABCF family. EF3 (TC 3.A.1.121) subfamily.</text>
</comment>
<keyword evidence="8" id="KW-1185">Reference proteome</keyword>
<reference evidence="7 8" key="1">
    <citation type="journal article" date="2019" name="Nat. Plants">
        <title>Genome sequencing of Musa balbisiana reveals subgenome evolution and function divergence in polyploid bananas.</title>
        <authorList>
            <person name="Yao X."/>
        </authorList>
    </citation>
    <scope>NUCLEOTIDE SEQUENCE [LARGE SCALE GENOMIC DNA]</scope>
    <source>
        <strain evidence="8">cv. DH-PKW</strain>
        <tissue evidence="7">Leaves</tissue>
    </source>
</reference>
<feature type="compositionally biased region" description="Low complexity" evidence="5">
    <location>
        <begin position="13"/>
        <end position="37"/>
    </location>
</feature>
<dbReference type="PANTHER" id="PTHR19211">
    <property type="entry name" value="ATP-BINDING TRANSPORT PROTEIN-RELATED"/>
    <property type="match status" value="1"/>
</dbReference>
<evidence type="ECO:0000313" key="7">
    <source>
        <dbReference type="EMBL" id="THU54128.1"/>
    </source>
</evidence>
<evidence type="ECO:0000256" key="3">
    <source>
        <dbReference type="ARBA" id="ARBA00022840"/>
    </source>
</evidence>
<feature type="domain" description="ABC transporter" evidence="6">
    <location>
        <begin position="530"/>
        <end position="745"/>
    </location>
</feature>
<dbReference type="InterPro" id="IPR003439">
    <property type="entry name" value="ABC_transporter-like_ATP-bd"/>
</dbReference>
<feature type="domain" description="ABC transporter" evidence="6">
    <location>
        <begin position="74"/>
        <end position="314"/>
    </location>
</feature>
<evidence type="ECO:0000256" key="4">
    <source>
        <dbReference type="ARBA" id="ARBA00061344"/>
    </source>
</evidence>
<evidence type="ECO:0000313" key="8">
    <source>
        <dbReference type="Proteomes" id="UP000317650"/>
    </source>
</evidence>
<dbReference type="AlphaFoldDB" id="A0A4S8IYR9"/>
<sequence>MVSDASKKKAAAKKAAAAAKRGGKSAAASSKAAAASKVPNGSAVDKVADGVGSLQISDRTCTGVLASHPQSRDIHIESLSLTFHGHDLIVDSELELNYGRRYGLLGLNGCGKSTLLSAIGCRELPIPDHMDIYHLSREIEASDMSSLEAVISCDEERLKLEKEVEMLAGEDGGGGEALDRIYERLEALDASTAEKRAAEILYGLGFNKQMQAKKTRDFSGGWRMRIALARALFMNPTILLLDEPTNHLDLEACVWLEETLKKFDRILVVVSHSQDFLNGVCTNIIHMQNKKLKFYTGNYDQYVQTRSELEENQMKQYKWEQEQIASMKEYIARFGHGSAKLARQAQSKEKTLAKMERGGLTEKVVKDKVLVFRFTDVGKLPPPVLQFVGVTFGYTPDNLIYKNLDFGVDLDSRIALVGPNGAGKSTLLKLMTGDLAPLDGMVRRHNHLRIAQFHQHLAEKLDLEMPALQYMMKEYIARFGHGSAKLARQAQSKEKTLAKMERGGLTEKVVKDKVLVFRFTDVGKLPPPVLQFVGVTFGYTPDNLIYKNLDFGVDLDSRIALVGPNGAGKSTLLKLMTGDLAPLDGMVRRHNHLRIAQFHQHLAEKLDLEMPALQYMMKEYPGNEEERMRAAIGKFGLSGKAQVMPMNNLSDGQRSRVIFAWLAWRQPHLLLLDEPTNHLDIETIDSLAEALNEWDGGLVLVSHDFRLINQVAEEIWVCENQAATRWEGDIMDFKQHLRSKTEFSD</sequence>
<feature type="region of interest" description="Disordered" evidence="5">
    <location>
        <begin position="1"/>
        <end position="37"/>
    </location>
</feature>
<dbReference type="FunFam" id="3.40.50.300:FF:001092">
    <property type="entry name" value="ATP-binding cassette sub-family F member 2"/>
    <property type="match status" value="1"/>
</dbReference>
<dbReference type="STRING" id="52838.A0A4S8IYR9"/>
<organism evidence="7 8">
    <name type="scientific">Musa balbisiana</name>
    <name type="common">Banana</name>
    <dbReference type="NCBI Taxonomy" id="52838"/>
    <lineage>
        <taxon>Eukaryota</taxon>
        <taxon>Viridiplantae</taxon>
        <taxon>Streptophyta</taxon>
        <taxon>Embryophyta</taxon>
        <taxon>Tracheophyta</taxon>
        <taxon>Spermatophyta</taxon>
        <taxon>Magnoliopsida</taxon>
        <taxon>Liliopsida</taxon>
        <taxon>Zingiberales</taxon>
        <taxon>Musaceae</taxon>
        <taxon>Musa</taxon>
    </lineage>
</organism>
<evidence type="ECO:0000256" key="1">
    <source>
        <dbReference type="ARBA" id="ARBA00022737"/>
    </source>
</evidence>
<dbReference type="InterPro" id="IPR027417">
    <property type="entry name" value="P-loop_NTPase"/>
</dbReference>
<keyword evidence="1" id="KW-0677">Repeat</keyword>
<evidence type="ECO:0000256" key="2">
    <source>
        <dbReference type="ARBA" id="ARBA00022741"/>
    </source>
</evidence>
<evidence type="ECO:0000259" key="6">
    <source>
        <dbReference type="PROSITE" id="PS50893"/>
    </source>
</evidence>
<dbReference type="InterPro" id="IPR003593">
    <property type="entry name" value="AAA+_ATPase"/>
</dbReference>
<protein>
    <recommendedName>
        <fullName evidence="6">ABC transporter domain-containing protein</fullName>
    </recommendedName>
</protein>
<dbReference type="Gene3D" id="3.40.50.300">
    <property type="entry name" value="P-loop containing nucleotide triphosphate hydrolases"/>
    <property type="match status" value="3"/>
</dbReference>
<evidence type="ECO:0000256" key="5">
    <source>
        <dbReference type="SAM" id="MobiDB-lite"/>
    </source>
</evidence>
<accession>A0A4S8IYR9</accession>
<name>A0A4S8IYR9_MUSBA</name>
<dbReference type="InterPro" id="IPR032781">
    <property type="entry name" value="ABC_tran_Xtn"/>
</dbReference>
<keyword evidence="3" id="KW-0067">ATP-binding</keyword>
<dbReference type="Proteomes" id="UP000317650">
    <property type="component" value="Chromosome 10"/>
</dbReference>
<gene>
    <name evidence="7" type="ORF">C4D60_Mb10t21740</name>
</gene>
<dbReference type="InterPro" id="IPR050611">
    <property type="entry name" value="ABCF"/>
</dbReference>
<dbReference type="PANTHER" id="PTHR19211:SF15">
    <property type="entry name" value="ATP-BINDING CASSETTE SUB-FAMILY F MEMBER 2"/>
    <property type="match status" value="1"/>
</dbReference>
<comment type="caution">
    <text evidence="7">The sequence shown here is derived from an EMBL/GenBank/DDBJ whole genome shotgun (WGS) entry which is preliminary data.</text>
</comment>
<dbReference type="GO" id="GO:0016887">
    <property type="term" value="F:ATP hydrolysis activity"/>
    <property type="evidence" value="ECO:0007669"/>
    <property type="project" value="InterPro"/>
</dbReference>
<dbReference type="Pfam" id="PF00005">
    <property type="entry name" value="ABC_tran"/>
    <property type="match status" value="3"/>
</dbReference>
<dbReference type="Pfam" id="PF12848">
    <property type="entry name" value="ABC_tran_Xtn"/>
    <property type="match status" value="1"/>
</dbReference>